<keyword evidence="8" id="KW-1185">Reference proteome</keyword>
<feature type="transmembrane region" description="Helical" evidence="5">
    <location>
        <begin position="365"/>
        <end position="388"/>
    </location>
</feature>
<organism evidence="7 8">
    <name type="scientific">Allokutzneria albata</name>
    <name type="common">Kibdelosporangium albatum</name>
    <dbReference type="NCBI Taxonomy" id="211114"/>
    <lineage>
        <taxon>Bacteria</taxon>
        <taxon>Bacillati</taxon>
        <taxon>Actinomycetota</taxon>
        <taxon>Actinomycetes</taxon>
        <taxon>Pseudonocardiales</taxon>
        <taxon>Pseudonocardiaceae</taxon>
        <taxon>Allokutzneria</taxon>
    </lineage>
</organism>
<name>A0A1G9YT91_ALLAB</name>
<feature type="transmembrane region" description="Helical" evidence="5">
    <location>
        <begin position="306"/>
        <end position="324"/>
    </location>
</feature>
<feature type="transmembrane region" description="Helical" evidence="5">
    <location>
        <begin position="272"/>
        <end position="294"/>
    </location>
</feature>
<dbReference type="InterPro" id="IPR036259">
    <property type="entry name" value="MFS_trans_sf"/>
</dbReference>
<feature type="transmembrane region" description="Helical" evidence="5">
    <location>
        <begin position="330"/>
        <end position="353"/>
    </location>
</feature>
<dbReference type="PROSITE" id="PS50850">
    <property type="entry name" value="MFS"/>
    <property type="match status" value="1"/>
</dbReference>
<evidence type="ECO:0000259" key="6">
    <source>
        <dbReference type="PROSITE" id="PS50850"/>
    </source>
</evidence>
<keyword evidence="2 5" id="KW-0812">Transmembrane</keyword>
<evidence type="ECO:0000313" key="7">
    <source>
        <dbReference type="EMBL" id="SDN12368.1"/>
    </source>
</evidence>
<dbReference type="STRING" id="211114.SAMN04489726_5037"/>
<proteinExistence type="predicted"/>
<dbReference type="Gene3D" id="1.20.1250.20">
    <property type="entry name" value="MFS general substrate transporter like domains"/>
    <property type="match status" value="1"/>
</dbReference>
<gene>
    <name evidence="7" type="ORF">SAMN04489726_5037</name>
</gene>
<evidence type="ECO:0000256" key="5">
    <source>
        <dbReference type="SAM" id="Phobius"/>
    </source>
</evidence>
<feature type="transmembrane region" description="Helical" evidence="5">
    <location>
        <begin position="394"/>
        <end position="412"/>
    </location>
</feature>
<dbReference type="SUPFAM" id="SSF103473">
    <property type="entry name" value="MFS general substrate transporter"/>
    <property type="match status" value="1"/>
</dbReference>
<evidence type="ECO:0000256" key="1">
    <source>
        <dbReference type="ARBA" id="ARBA00004651"/>
    </source>
</evidence>
<dbReference type="GO" id="GO:0005886">
    <property type="term" value="C:plasma membrane"/>
    <property type="evidence" value="ECO:0007669"/>
    <property type="project" value="UniProtKB-SubCell"/>
</dbReference>
<evidence type="ECO:0000256" key="4">
    <source>
        <dbReference type="ARBA" id="ARBA00023136"/>
    </source>
</evidence>
<protein>
    <submittedName>
        <fullName evidence="7">Predicted arabinose efflux permease, MFS family</fullName>
    </submittedName>
</protein>
<dbReference type="eggNOG" id="COG2814">
    <property type="taxonomic scope" value="Bacteria"/>
</dbReference>
<feature type="transmembrane region" description="Helical" evidence="5">
    <location>
        <begin position="69"/>
        <end position="90"/>
    </location>
</feature>
<dbReference type="PANTHER" id="PTHR23542:SF1">
    <property type="entry name" value="MAJOR FACILITATOR SUPERFAMILY (MFS) PROFILE DOMAIN-CONTAINING PROTEIN"/>
    <property type="match status" value="1"/>
</dbReference>
<dbReference type="GO" id="GO:0022857">
    <property type="term" value="F:transmembrane transporter activity"/>
    <property type="evidence" value="ECO:0007669"/>
    <property type="project" value="InterPro"/>
</dbReference>
<keyword evidence="4 5" id="KW-0472">Membrane</keyword>
<dbReference type="AlphaFoldDB" id="A0A1G9YT91"/>
<evidence type="ECO:0000313" key="8">
    <source>
        <dbReference type="Proteomes" id="UP000183376"/>
    </source>
</evidence>
<comment type="subcellular location">
    <subcellularLocation>
        <location evidence="1">Cell membrane</location>
        <topology evidence="1">Multi-pass membrane protein</topology>
    </subcellularLocation>
</comment>
<evidence type="ECO:0000256" key="2">
    <source>
        <dbReference type="ARBA" id="ARBA00022692"/>
    </source>
</evidence>
<keyword evidence="3 5" id="KW-1133">Transmembrane helix</keyword>
<dbReference type="PANTHER" id="PTHR23542">
    <property type="match status" value="1"/>
</dbReference>
<feature type="transmembrane region" description="Helical" evidence="5">
    <location>
        <begin position="162"/>
        <end position="187"/>
    </location>
</feature>
<feature type="transmembrane region" description="Helical" evidence="5">
    <location>
        <begin position="241"/>
        <end position="266"/>
    </location>
</feature>
<reference evidence="7 8" key="1">
    <citation type="submission" date="2016-10" db="EMBL/GenBank/DDBJ databases">
        <authorList>
            <person name="de Groot N.N."/>
        </authorList>
    </citation>
    <scope>NUCLEOTIDE SEQUENCE [LARGE SCALE GENOMIC DNA]</scope>
    <source>
        <strain evidence="7 8">DSM 44149</strain>
    </source>
</reference>
<feature type="transmembrane region" description="Helical" evidence="5">
    <location>
        <begin position="39"/>
        <end position="63"/>
    </location>
</feature>
<dbReference type="InterPro" id="IPR020846">
    <property type="entry name" value="MFS_dom"/>
</dbReference>
<accession>A0A1G9YT91</accession>
<dbReference type="Proteomes" id="UP000183376">
    <property type="component" value="Chromosome I"/>
</dbReference>
<sequence length="435" mass="44350">MPSFVQLLLKRVATNGWRSDTVRVSSPYKDLAGIPHLRALLGWSIVGRLHMAGISIAITFLVVEWTDSYLIAGVVVGAVTLGQGISGPLRGKAADRGSAPRLLAVSGTLHTAGLLTLAALPGAWWPIAPVIGLATGLFMPPVGQIVRAVCTRAVDRDKHNAVFSIEAIVQELAFLIGPTLIAVAAGISGGRAGLVLSAAMVASGVLGFALTVRRSGYGTPDPDSIQVSQSAKTSILRHRGVVPLLAVATVMLGAFTVTDIAIINWANERGTPALIAVMVTVWGIGSLIGGLAAGAFKGEPSLARRAGLFSAGMIAIALVLPPLLDPSPWLLGVLLVITGLAIAPAIATANTWLGDLVPEGRLAEAFGWQATATTAAGALASPLAGFLLDLSGPAAAVGVSGLLAVVGTLLAIRAGRVRNVALSEPSRRVVVGNDA</sequence>
<dbReference type="Pfam" id="PF07690">
    <property type="entry name" value="MFS_1"/>
    <property type="match status" value="1"/>
</dbReference>
<evidence type="ECO:0000256" key="3">
    <source>
        <dbReference type="ARBA" id="ARBA00022989"/>
    </source>
</evidence>
<feature type="domain" description="Major facilitator superfamily (MFS) profile" evidence="6">
    <location>
        <begin position="239"/>
        <end position="435"/>
    </location>
</feature>
<dbReference type="InterPro" id="IPR011701">
    <property type="entry name" value="MFS"/>
</dbReference>
<feature type="transmembrane region" description="Helical" evidence="5">
    <location>
        <begin position="193"/>
        <end position="212"/>
    </location>
</feature>
<dbReference type="EMBL" id="LT629701">
    <property type="protein sequence ID" value="SDN12368.1"/>
    <property type="molecule type" value="Genomic_DNA"/>
</dbReference>
<feature type="transmembrane region" description="Helical" evidence="5">
    <location>
        <begin position="130"/>
        <end position="150"/>
    </location>
</feature>